<reference evidence="3" key="1">
    <citation type="submission" date="2013-03" db="EMBL/GenBank/DDBJ databases">
        <title>Draft genome sequence of Bacillus firmus DS1.</title>
        <authorList>
            <person name="Peng D."/>
            <person name="Zhu L."/>
            <person name="Sun M."/>
        </authorList>
    </citation>
    <scope>NUCLEOTIDE SEQUENCE [LARGE SCALE GENOMIC DNA]</scope>
    <source>
        <strain evidence="3">DS1</strain>
    </source>
</reference>
<feature type="coiled-coil region" evidence="1">
    <location>
        <begin position="103"/>
        <end position="130"/>
    </location>
</feature>
<dbReference type="SUPFAM" id="SSF46689">
    <property type="entry name" value="Homeodomain-like"/>
    <property type="match status" value="1"/>
</dbReference>
<comment type="caution">
    <text evidence="2">The sequence shown here is derived from an EMBL/GenBank/DDBJ whole genome shotgun (WGS) entry which is preliminary data.</text>
</comment>
<dbReference type="InterPro" id="IPR009057">
    <property type="entry name" value="Homeodomain-like_sf"/>
</dbReference>
<dbReference type="Pfam" id="PF20310">
    <property type="entry name" value="HTH_Tnp_2"/>
    <property type="match status" value="1"/>
</dbReference>
<dbReference type="PATRIC" id="fig|1307436.3.peg.5272"/>
<keyword evidence="1" id="KW-0175">Coiled coil</keyword>
<dbReference type="EMBL" id="APVL01000061">
    <property type="protein sequence ID" value="EWG08326.1"/>
    <property type="molecule type" value="Genomic_DNA"/>
</dbReference>
<sequence>MSKNIYNEFQIKELEKNPNVLCASERSISYSPEFKLKAVTEYKNGKAPSQIFIEQGFDLDMIGKKQPQRCLKRWRDSYERFGKEGFLTERRGKGSTGRPSLKQLSAEEKLKKAEARIKFLEAENDFLKKLEELERQALKKKRY</sequence>
<dbReference type="PANTHER" id="PTHR33795:SF1">
    <property type="entry name" value="INSERTION ELEMENT IS150 PROTEIN INSJ"/>
    <property type="match status" value="1"/>
</dbReference>
<proteinExistence type="predicted"/>
<dbReference type="InterPro" id="IPR052057">
    <property type="entry name" value="IS150/IS1296_orfA-like"/>
</dbReference>
<dbReference type="eggNOG" id="COG2963">
    <property type="taxonomic scope" value="Bacteria"/>
</dbReference>
<dbReference type="InterPro" id="IPR046929">
    <property type="entry name" value="HTH_Tnp"/>
</dbReference>
<dbReference type="Proteomes" id="UP000019270">
    <property type="component" value="Unassembled WGS sequence"/>
</dbReference>
<evidence type="ECO:0000313" key="2">
    <source>
        <dbReference type="EMBL" id="EWG08326.1"/>
    </source>
</evidence>
<organism evidence="2 3">
    <name type="scientific">Cytobacillus firmus DS1</name>
    <dbReference type="NCBI Taxonomy" id="1307436"/>
    <lineage>
        <taxon>Bacteria</taxon>
        <taxon>Bacillati</taxon>
        <taxon>Bacillota</taxon>
        <taxon>Bacilli</taxon>
        <taxon>Bacillales</taxon>
        <taxon>Bacillaceae</taxon>
        <taxon>Cytobacillus</taxon>
    </lineage>
</organism>
<accession>W7KYA1</accession>
<reference evidence="2 3" key="2">
    <citation type="journal article" date="2016" name="Sci. Rep.">
        <title>A novel serine protease, Sep1, from Bacillus firmus DS-1 has nematicidal activity and degrades multiple intestinal-associated nematode proteins.</title>
        <authorList>
            <person name="Geng C."/>
            <person name="Nie X."/>
            <person name="Tang Z."/>
            <person name="Zhang Y."/>
            <person name="Lin J."/>
            <person name="Sun M."/>
            <person name="Peng D."/>
        </authorList>
    </citation>
    <scope>NUCLEOTIDE SEQUENCE [LARGE SCALE GENOMIC DNA]</scope>
    <source>
        <strain evidence="2 3">DS1</strain>
    </source>
</reference>
<gene>
    <name evidence="2" type="ORF">PBF_24815</name>
</gene>
<evidence type="ECO:0000313" key="3">
    <source>
        <dbReference type="Proteomes" id="UP000019270"/>
    </source>
</evidence>
<dbReference type="PANTHER" id="PTHR33795">
    <property type="entry name" value="INSERTION ELEMENT IS150 PROTEIN INSJ"/>
    <property type="match status" value="1"/>
</dbReference>
<protein>
    <submittedName>
        <fullName evidence="2">Transposase</fullName>
    </submittedName>
</protein>
<evidence type="ECO:0000256" key="1">
    <source>
        <dbReference type="SAM" id="Coils"/>
    </source>
</evidence>
<name>W7KYA1_CYTFI</name>
<dbReference type="AlphaFoldDB" id="W7KYA1"/>